<dbReference type="PANTHER" id="PTHR11693">
    <property type="entry name" value="ATP SYNTHASE GAMMA CHAIN"/>
    <property type="match status" value="1"/>
</dbReference>
<dbReference type="AlphaFoldDB" id="A0A1G2CDL3"/>
<keyword evidence="9 10" id="KW-0066">ATP synthesis</keyword>
<dbReference type="PANTHER" id="PTHR11693:SF22">
    <property type="entry name" value="ATP SYNTHASE SUBUNIT GAMMA, MITOCHONDRIAL"/>
    <property type="match status" value="1"/>
</dbReference>
<evidence type="ECO:0000256" key="8">
    <source>
        <dbReference type="ARBA" id="ARBA00023196"/>
    </source>
</evidence>
<dbReference type="SUPFAM" id="SSF52943">
    <property type="entry name" value="ATP synthase (F1-ATPase), gamma subunit"/>
    <property type="match status" value="1"/>
</dbReference>
<keyword evidence="4 10" id="KW-0813">Transport</keyword>
<evidence type="ECO:0000256" key="5">
    <source>
        <dbReference type="ARBA" id="ARBA00022781"/>
    </source>
</evidence>
<organism evidence="11 12">
    <name type="scientific">Candidatus Liptonbacteria bacterium RIFCSPLOWO2_01_FULL_45_15</name>
    <dbReference type="NCBI Taxonomy" id="1798649"/>
    <lineage>
        <taxon>Bacteria</taxon>
        <taxon>Candidatus Liptoniibacteriota</taxon>
    </lineage>
</organism>
<dbReference type="GO" id="GO:0046933">
    <property type="term" value="F:proton-transporting ATP synthase activity, rotational mechanism"/>
    <property type="evidence" value="ECO:0007669"/>
    <property type="project" value="UniProtKB-UniRule"/>
</dbReference>
<dbReference type="HAMAP" id="MF_00815">
    <property type="entry name" value="ATP_synth_gamma_bact"/>
    <property type="match status" value="1"/>
</dbReference>
<gene>
    <name evidence="10" type="primary">atpG</name>
    <name evidence="11" type="ORF">A3B13_01115</name>
</gene>
<evidence type="ECO:0000256" key="2">
    <source>
        <dbReference type="ARBA" id="ARBA00004170"/>
    </source>
</evidence>
<dbReference type="InterPro" id="IPR035968">
    <property type="entry name" value="ATP_synth_F1_ATPase_gsu"/>
</dbReference>
<dbReference type="Pfam" id="PF00231">
    <property type="entry name" value="ATP-synt"/>
    <property type="match status" value="1"/>
</dbReference>
<evidence type="ECO:0000256" key="1">
    <source>
        <dbReference type="ARBA" id="ARBA00003456"/>
    </source>
</evidence>
<comment type="subunit">
    <text evidence="10">F-type ATPases have 2 components, CF(1) - the catalytic core - and CF(0) - the membrane proton channel. CF(1) has five subunits: alpha(3), beta(3), gamma(1), delta(1), epsilon(1). CF(0) has three main subunits: a, b and c.</text>
</comment>
<dbReference type="PRINTS" id="PR00126">
    <property type="entry name" value="ATPASEGAMMA"/>
</dbReference>
<dbReference type="GO" id="GO:0005524">
    <property type="term" value="F:ATP binding"/>
    <property type="evidence" value="ECO:0007669"/>
    <property type="project" value="UniProtKB-UniRule"/>
</dbReference>
<dbReference type="EMBL" id="MHKZ01000054">
    <property type="protein sequence ID" value="OGY98750.1"/>
    <property type="molecule type" value="Genomic_DNA"/>
</dbReference>
<comment type="subcellular location">
    <subcellularLocation>
        <location evidence="10">Cell membrane</location>
        <topology evidence="10">Peripheral membrane protein</topology>
    </subcellularLocation>
    <subcellularLocation>
        <location evidence="2">Membrane</location>
        <topology evidence="2">Peripheral membrane protein</topology>
    </subcellularLocation>
</comment>
<accession>A0A1G2CDL3</accession>
<comment type="similarity">
    <text evidence="3 10">Belongs to the ATPase gamma chain family.</text>
</comment>
<evidence type="ECO:0000256" key="3">
    <source>
        <dbReference type="ARBA" id="ARBA00007681"/>
    </source>
</evidence>
<dbReference type="NCBIfam" id="TIGR01146">
    <property type="entry name" value="ATPsyn_F1gamma"/>
    <property type="match status" value="1"/>
</dbReference>
<dbReference type="Gene3D" id="1.10.287.80">
    <property type="entry name" value="ATP synthase, gamma subunit, helix hairpin domain"/>
    <property type="match status" value="2"/>
</dbReference>
<evidence type="ECO:0000313" key="12">
    <source>
        <dbReference type="Proteomes" id="UP000176287"/>
    </source>
</evidence>
<evidence type="ECO:0000313" key="11">
    <source>
        <dbReference type="EMBL" id="OGY98750.1"/>
    </source>
</evidence>
<evidence type="ECO:0000256" key="4">
    <source>
        <dbReference type="ARBA" id="ARBA00022448"/>
    </source>
</evidence>
<evidence type="ECO:0000256" key="9">
    <source>
        <dbReference type="ARBA" id="ARBA00023310"/>
    </source>
</evidence>
<dbReference type="GO" id="GO:0042777">
    <property type="term" value="P:proton motive force-driven plasma membrane ATP synthesis"/>
    <property type="evidence" value="ECO:0007669"/>
    <property type="project" value="UniProtKB-UniRule"/>
</dbReference>
<proteinExistence type="inferred from homology"/>
<evidence type="ECO:0000256" key="7">
    <source>
        <dbReference type="ARBA" id="ARBA00023136"/>
    </source>
</evidence>
<keyword evidence="8 10" id="KW-0139">CF(1)</keyword>
<dbReference type="GO" id="GO:0005886">
    <property type="term" value="C:plasma membrane"/>
    <property type="evidence" value="ECO:0007669"/>
    <property type="project" value="UniProtKB-SubCell"/>
</dbReference>
<evidence type="ECO:0000256" key="10">
    <source>
        <dbReference type="HAMAP-Rule" id="MF_00815"/>
    </source>
</evidence>
<keyword evidence="6 10" id="KW-0406">Ion transport</keyword>
<dbReference type="GO" id="GO:0045259">
    <property type="term" value="C:proton-transporting ATP synthase complex"/>
    <property type="evidence" value="ECO:0007669"/>
    <property type="project" value="UniProtKB-KW"/>
</dbReference>
<sequence>MAGLKLIKSKIRSVQKTQKVTKAMEAVSAAKMRKAQMRAISGRAYARAAVAILSRISGIRELANHSLTQKREVKKVLYIIITSDKGLAGALNSAVLKATFADINASGLPEEAVSIIAVGRKASDFFTARGFNVEAFHPNTDQITSVFIHELVSEAALRFQSASVDEVKIAYQNFRSTFEQLPILRVIFPLSLAELQKVVGDIIPAKGVFSHTQNGIVVPKTYVVEPSQTKVLNAILPRLAGIFVYHALLESQASEHSARMVAMKSASDKAEEMRHALTLGFNKARQAAITREVSEITGGIEAMAS</sequence>
<comment type="caution">
    <text evidence="11">The sequence shown here is derived from an EMBL/GenBank/DDBJ whole genome shotgun (WGS) entry which is preliminary data.</text>
</comment>
<dbReference type="Gene3D" id="3.40.1380.10">
    <property type="match status" value="1"/>
</dbReference>
<dbReference type="STRING" id="1798649.A3B13_01115"/>
<dbReference type="Proteomes" id="UP000176287">
    <property type="component" value="Unassembled WGS sequence"/>
</dbReference>
<reference evidence="11 12" key="1">
    <citation type="journal article" date="2016" name="Nat. Commun.">
        <title>Thousands of microbial genomes shed light on interconnected biogeochemical processes in an aquifer system.</title>
        <authorList>
            <person name="Anantharaman K."/>
            <person name="Brown C.T."/>
            <person name="Hug L.A."/>
            <person name="Sharon I."/>
            <person name="Castelle C.J."/>
            <person name="Probst A.J."/>
            <person name="Thomas B.C."/>
            <person name="Singh A."/>
            <person name="Wilkins M.J."/>
            <person name="Karaoz U."/>
            <person name="Brodie E.L."/>
            <person name="Williams K.H."/>
            <person name="Hubbard S.S."/>
            <person name="Banfield J.F."/>
        </authorList>
    </citation>
    <scope>NUCLEOTIDE SEQUENCE [LARGE SCALE GENOMIC DNA]</scope>
</reference>
<evidence type="ECO:0000256" key="6">
    <source>
        <dbReference type="ARBA" id="ARBA00023065"/>
    </source>
</evidence>
<name>A0A1G2CDL3_9BACT</name>
<comment type="function">
    <text evidence="1 10">Produces ATP from ADP in the presence of a proton gradient across the membrane. The gamma chain is believed to be important in regulating ATPase activity and the flow of protons through the CF(0) complex.</text>
</comment>
<keyword evidence="7 10" id="KW-0472">Membrane</keyword>
<protein>
    <recommendedName>
        <fullName evidence="10">ATP synthase gamma chain</fullName>
    </recommendedName>
    <alternativeName>
        <fullName evidence="10">ATP synthase F1 sector gamma subunit</fullName>
    </alternativeName>
    <alternativeName>
        <fullName evidence="10">F-ATPase gamma subunit</fullName>
    </alternativeName>
</protein>
<dbReference type="CDD" id="cd12151">
    <property type="entry name" value="F1-ATPase_gamma"/>
    <property type="match status" value="1"/>
</dbReference>
<keyword evidence="5 10" id="KW-0375">Hydrogen ion transport</keyword>
<dbReference type="InterPro" id="IPR000131">
    <property type="entry name" value="ATP_synth_F1_gsu"/>
</dbReference>
<keyword evidence="10" id="KW-1003">Cell membrane</keyword>